<evidence type="ECO:0000313" key="2">
    <source>
        <dbReference type="Proteomes" id="UP000663722"/>
    </source>
</evidence>
<sequence length="59" mass="6813">MTDRPAFNRETHEKKYETIRKQTENFPGSGIFPCVPCVSRLKKIARPVFGDICHFSNTL</sequence>
<dbReference type="KEGG" id="dmm:dnm_011510"/>
<dbReference type="AlphaFoldDB" id="A0A975BGV6"/>
<name>A0A975BGV6_9BACT</name>
<reference evidence="1" key="1">
    <citation type="journal article" date="2021" name="Microb. Physiol.">
        <title>Proteogenomic Insights into the Physiology of Marine, Sulfate-Reducing, Filamentous Desulfonema limicola and Desulfonema magnum.</title>
        <authorList>
            <person name="Schnaars V."/>
            <person name="Wohlbrand L."/>
            <person name="Scheve S."/>
            <person name="Hinrichs C."/>
            <person name="Reinhardt R."/>
            <person name="Rabus R."/>
        </authorList>
    </citation>
    <scope>NUCLEOTIDE SEQUENCE</scope>
    <source>
        <strain evidence="1">4be13</strain>
    </source>
</reference>
<gene>
    <name evidence="1" type="ORF">dnm_011510</name>
</gene>
<protein>
    <submittedName>
        <fullName evidence="1">Uncharacterized protein</fullName>
    </submittedName>
</protein>
<proteinExistence type="predicted"/>
<dbReference type="EMBL" id="CP061800">
    <property type="protein sequence ID" value="QTA85146.1"/>
    <property type="molecule type" value="Genomic_DNA"/>
</dbReference>
<evidence type="ECO:0000313" key="1">
    <source>
        <dbReference type="EMBL" id="QTA85146.1"/>
    </source>
</evidence>
<keyword evidence="2" id="KW-1185">Reference proteome</keyword>
<dbReference type="Proteomes" id="UP000663722">
    <property type="component" value="Chromosome"/>
</dbReference>
<organism evidence="1 2">
    <name type="scientific">Desulfonema magnum</name>
    <dbReference type="NCBI Taxonomy" id="45655"/>
    <lineage>
        <taxon>Bacteria</taxon>
        <taxon>Pseudomonadati</taxon>
        <taxon>Thermodesulfobacteriota</taxon>
        <taxon>Desulfobacteria</taxon>
        <taxon>Desulfobacterales</taxon>
        <taxon>Desulfococcaceae</taxon>
        <taxon>Desulfonema</taxon>
    </lineage>
</organism>
<accession>A0A975BGV6</accession>